<organism evidence="3 4">
    <name type="scientific">Mycobacterium stomatepiae</name>
    <dbReference type="NCBI Taxonomy" id="470076"/>
    <lineage>
        <taxon>Bacteria</taxon>
        <taxon>Bacillati</taxon>
        <taxon>Actinomycetota</taxon>
        <taxon>Actinomycetes</taxon>
        <taxon>Mycobacteriales</taxon>
        <taxon>Mycobacteriaceae</taxon>
        <taxon>Mycobacterium</taxon>
        <taxon>Mycobacterium simiae complex</taxon>
    </lineage>
</organism>
<feature type="compositionally biased region" description="Basic and acidic residues" evidence="1">
    <location>
        <begin position="535"/>
        <end position="564"/>
    </location>
</feature>
<feature type="compositionally biased region" description="Low complexity" evidence="1">
    <location>
        <begin position="513"/>
        <end position="523"/>
    </location>
</feature>
<keyword evidence="2" id="KW-0472">Membrane</keyword>
<dbReference type="EMBL" id="AP022587">
    <property type="protein sequence ID" value="BBY20613.1"/>
    <property type="molecule type" value="Genomic_DNA"/>
</dbReference>
<reference evidence="3 4" key="1">
    <citation type="journal article" date="2019" name="Emerg. Microbes Infect.">
        <title>Comprehensive subspecies identification of 175 nontuberculous mycobacteria species based on 7547 genomic profiles.</title>
        <authorList>
            <person name="Matsumoto Y."/>
            <person name="Kinjo T."/>
            <person name="Motooka D."/>
            <person name="Nabeya D."/>
            <person name="Jung N."/>
            <person name="Uechi K."/>
            <person name="Horii T."/>
            <person name="Iida T."/>
            <person name="Fujita J."/>
            <person name="Nakamura S."/>
        </authorList>
    </citation>
    <scope>NUCLEOTIDE SEQUENCE [LARGE SCALE GENOMIC DNA]</scope>
    <source>
        <strain evidence="3 4">JCM 17783</strain>
    </source>
</reference>
<sequence length="601" mass="64312">MGAHEPIEPRSAVSRVAGILAWLGGGHWRELGERHERSTHAVAGAVVLLGAALAWLVAALAVNASARWPLIAVLAVTLAFGLLVGAVTRGIASGPHRGWPGIAGRVVVAVAVGVVVGELAALVVFAHSIDHGLEDRALATADSAPAVAQASATLRQTRTARGGLDDAVTQARNDQDNALVVARCEYHPSPACPQTRITGDPGTGPETRTANQLLADAQRELDGALAARDRQAPELDATISREERAVSAARQRVLADAGPGGLGARWMAMNDLTLASVGALTLRLLTIAFFVLVYLLPLILRLWRGETTHDRHASARAERERAELEADTAIAIKRAEVRREAEILWAEHQLTQARLAIEAQTEIDREQQRRRVTAAIEGTQPAASVRTFEPVQEDVYLPIAAAAEAASRAIAELPSGAPDSETPQEAQNLPAPVEPAGGGEPHDERAAPSIPSLPDATRAAARWIRPLVPPFVARAIDNTTAPLRTARHVFEEVEEITFALRRTRKVTFDAESSEAGEQSSRSSTPTEARSGRITSSREQHETDEHPAQRLERRSSLRLSVKDADDLPLGPADSDRTQELTGREGPRQLRPPDGPRQLPPGK</sequence>
<accession>A0A7I7Q2S7</accession>
<name>A0A7I7Q2S7_9MYCO</name>
<evidence type="ECO:0000256" key="1">
    <source>
        <dbReference type="SAM" id="MobiDB-lite"/>
    </source>
</evidence>
<dbReference type="RefSeq" id="WP_163788659.1">
    <property type="nucleotide sequence ID" value="NZ_AP022587.1"/>
</dbReference>
<evidence type="ECO:0000313" key="3">
    <source>
        <dbReference type="EMBL" id="BBY20613.1"/>
    </source>
</evidence>
<feature type="region of interest" description="Disordered" evidence="1">
    <location>
        <begin position="508"/>
        <end position="601"/>
    </location>
</feature>
<feature type="region of interest" description="Disordered" evidence="1">
    <location>
        <begin position="414"/>
        <end position="452"/>
    </location>
</feature>
<keyword evidence="2" id="KW-0812">Transmembrane</keyword>
<protein>
    <submittedName>
        <fullName evidence="3">Membrane protein</fullName>
    </submittedName>
</protein>
<dbReference type="Proteomes" id="UP000467130">
    <property type="component" value="Chromosome"/>
</dbReference>
<keyword evidence="4" id="KW-1185">Reference proteome</keyword>
<dbReference type="InterPro" id="IPR025519">
    <property type="entry name" value="DUF4407"/>
</dbReference>
<feature type="transmembrane region" description="Helical" evidence="2">
    <location>
        <begin position="272"/>
        <end position="296"/>
    </location>
</feature>
<feature type="transmembrane region" description="Helical" evidence="2">
    <location>
        <begin position="68"/>
        <end position="91"/>
    </location>
</feature>
<keyword evidence="2" id="KW-1133">Transmembrane helix</keyword>
<gene>
    <name evidence="3" type="ORF">MSTO_08180</name>
</gene>
<evidence type="ECO:0000256" key="2">
    <source>
        <dbReference type="SAM" id="Phobius"/>
    </source>
</evidence>
<feature type="compositionally biased region" description="Pro residues" evidence="1">
    <location>
        <begin position="591"/>
        <end position="601"/>
    </location>
</feature>
<dbReference type="KEGG" id="msto:MSTO_08180"/>
<dbReference type="Pfam" id="PF14362">
    <property type="entry name" value="DUF4407"/>
    <property type="match status" value="1"/>
</dbReference>
<feature type="transmembrane region" description="Helical" evidence="2">
    <location>
        <begin position="103"/>
        <end position="126"/>
    </location>
</feature>
<feature type="compositionally biased region" description="Basic and acidic residues" evidence="1">
    <location>
        <begin position="572"/>
        <end position="586"/>
    </location>
</feature>
<feature type="compositionally biased region" description="Polar residues" evidence="1">
    <location>
        <begin position="524"/>
        <end position="534"/>
    </location>
</feature>
<proteinExistence type="predicted"/>
<feature type="transmembrane region" description="Helical" evidence="2">
    <location>
        <begin position="41"/>
        <end position="62"/>
    </location>
</feature>
<evidence type="ECO:0000313" key="4">
    <source>
        <dbReference type="Proteomes" id="UP000467130"/>
    </source>
</evidence>
<dbReference type="AlphaFoldDB" id="A0A7I7Q2S7"/>